<comment type="subcellular location">
    <subcellularLocation>
        <location evidence="1">Endoplasmic reticulum membrane</location>
        <topology evidence="1">Multi-pass membrane protein</topology>
    </subcellularLocation>
</comment>
<dbReference type="Proteomes" id="UP000282582">
    <property type="component" value="Unassembled WGS sequence"/>
</dbReference>
<feature type="region of interest" description="Disordered" evidence="10">
    <location>
        <begin position="1095"/>
        <end position="1127"/>
    </location>
</feature>
<dbReference type="InterPro" id="IPR010541">
    <property type="entry name" value="Prp3_C"/>
</dbReference>
<dbReference type="EMBL" id="QWIJ01000932">
    <property type="protein sequence ID" value="RMX77653.1"/>
    <property type="molecule type" value="Genomic_DNA"/>
</dbReference>
<keyword evidence="4 11" id="KW-0812">Transmembrane</keyword>
<comment type="function">
    <text evidence="9">Intramembrane glycolipid transporter that operates in the biosynthetic pathway of dolichol-linked oligosaccharides, the glycan precursors employed in protein asparagine (N)-glycosylation. The sequential addition of sugars to dolichol pyrophosphate produces dolichol-linked oligosaccharides containing fourteen sugars, including two GlcNAcs, nine mannoses and three glucoses. Once assembled, the oligosaccharide is transferred from the lipid to nascent proteins by oligosaccharyltransferases. The assembly of dolichol-linked oligosaccharides begins on the cytosolic side of the endoplasmic reticulum membrane and finishes in its lumen. RFT1 could mediate the translocation of the cytosolically oriented intermediate DolPP-GlcNAc2Man5, produced by ALG11, into the ER lumen where dolichol-linked oligosaccharides assembly continues. However, the intramembrane lipid transporter activity could not be confirmed in vitro.</text>
</comment>
<feature type="transmembrane region" description="Helical" evidence="11">
    <location>
        <begin position="174"/>
        <end position="196"/>
    </location>
</feature>
<feature type="region of interest" description="Disordered" evidence="10">
    <location>
        <begin position="991"/>
        <end position="1018"/>
    </location>
</feature>
<dbReference type="VEuPathDB" id="FungiDB:BTJ68_13112"/>
<evidence type="ECO:0000256" key="9">
    <source>
        <dbReference type="ARBA" id="ARBA00045912"/>
    </source>
</evidence>
<feature type="compositionally biased region" description="Low complexity" evidence="10">
    <location>
        <begin position="608"/>
        <end position="622"/>
    </location>
</feature>
<evidence type="ECO:0000256" key="3">
    <source>
        <dbReference type="ARBA" id="ARBA00010288"/>
    </source>
</evidence>
<dbReference type="InterPro" id="IPR013881">
    <property type="entry name" value="Pre-mRNA_splic_Prp3_dom"/>
</dbReference>
<evidence type="ECO:0000256" key="8">
    <source>
        <dbReference type="ARBA" id="ARBA00044793"/>
    </source>
</evidence>
<dbReference type="GO" id="GO:0005789">
    <property type="term" value="C:endoplasmic reticulum membrane"/>
    <property type="evidence" value="ECO:0007669"/>
    <property type="project" value="UniProtKB-SubCell"/>
</dbReference>
<proteinExistence type="inferred from homology"/>
<feature type="compositionally biased region" description="Polar residues" evidence="10">
    <location>
        <begin position="772"/>
        <end position="781"/>
    </location>
</feature>
<dbReference type="Proteomes" id="UP000281245">
    <property type="component" value="Unassembled WGS sequence"/>
</dbReference>
<feature type="compositionally biased region" description="Pro residues" evidence="10">
    <location>
        <begin position="639"/>
        <end position="651"/>
    </location>
</feature>
<evidence type="ECO:0000256" key="10">
    <source>
        <dbReference type="SAM" id="MobiDB-lite"/>
    </source>
</evidence>
<feature type="transmembrane region" description="Helical" evidence="11">
    <location>
        <begin position="432"/>
        <end position="456"/>
    </location>
</feature>
<dbReference type="GO" id="GO:0006488">
    <property type="term" value="P:dolichol-linked oligosaccharide biosynthetic process"/>
    <property type="evidence" value="ECO:0007669"/>
    <property type="project" value="InterPro"/>
</dbReference>
<evidence type="ECO:0000256" key="5">
    <source>
        <dbReference type="ARBA" id="ARBA00022824"/>
    </source>
</evidence>
<keyword evidence="7 11" id="KW-0472">Membrane</keyword>
<keyword evidence="6 11" id="KW-1133">Transmembrane helix</keyword>
<protein>
    <recommendedName>
        <fullName evidence="8">Man(5)GlcNAc(2)-PP-dolichol translocation protein RFT1</fullName>
    </recommendedName>
</protein>
<evidence type="ECO:0000256" key="1">
    <source>
        <dbReference type="ARBA" id="ARBA00004477"/>
    </source>
</evidence>
<feature type="region of interest" description="Disordered" evidence="10">
    <location>
        <begin position="562"/>
        <end position="801"/>
    </location>
</feature>
<dbReference type="GO" id="GO:0034203">
    <property type="term" value="P:glycolipid translocation"/>
    <property type="evidence" value="ECO:0007669"/>
    <property type="project" value="TreeGrafter"/>
</dbReference>
<dbReference type="Pfam" id="PF08572">
    <property type="entry name" value="PRP3"/>
    <property type="match status" value="1"/>
</dbReference>
<evidence type="ECO:0000256" key="6">
    <source>
        <dbReference type="ARBA" id="ARBA00022989"/>
    </source>
</evidence>
<evidence type="ECO:0000259" key="12">
    <source>
        <dbReference type="Pfam" id="PF06544"/>
    </source>
</evidence>
<evidence type="ECO:0000313" key="14">
    <source>
        <dbReference type="EMBL" id="RMX77653.1"/>
    </source>
</evidence>
<name>A0A3M6WGG9_HORWE</name>
<feature type="transmembrane region" description="Helical" evidence="11">
    <location>
        <begin position="81"/>
        <end position="102"/>
    </location>
</feature>
<dbReference type="AlphaFoldDB" id="A0A3M6WGG9"/>
<reference evidence="16 17" key="1">
    <citation type="journal article" date="2018" name="BMC Genomics">
        <title>Genomic evidence for intraspecific hybridization in a clonal and extremely halotolerant yeast.</title>
        <authorList>
            <person name="Gostincar C."/>
            <person name="Stajich J.E."/>
            <person name="Zupancic J."/>
            <person name="Zalar P."/>
            <person name="Gunde-Cimerman N."/>
        </authorList>
    </citation>
    <scope>NUCLEOTIDE SEQUENCE [LARGE SCALE GENOMIC DNA]</scope>
    <source>
        <strain evidence="15 17">EXF-6654</strain>
        <strain evidence="14 16">EXF-6656</strain>
    </source>
</reference>
<dbReference type="CDD" id="cd24162">
    <property type="entry name" value="Prp3_C"/>
    <property type="match status" value="1"/>
</dbReference>
<dbReference type="Pfam" id="PF04506">
    <property type="entry name" value="Rft-1"/>
    <property type="match status" value="1"/>
</dbReference>
<evidence type="ECO:0000313" key="17">
    <source>
        <dbReference type="Proteomes" id="UP000282582"/>
    </source>
</evidence>
<comment type="pathway">
    <text evidence="2">Protein modification; protein glycosylation.</text>
</comment>
<comment type="caution">
    <text evidence="14">The sequence shown here is derived from an EMBL/GenBank/DDBJ whole genome shotgun (WGS) entry which is preliminary data.</text>
</comment>
<dbReference type="InterPro" id="IPR007594">
    <property type="entry name" value="RFT1"/>
</dbReference>
<keyword evidence="5" id="KW-0256">Endoplasmic reticulum</keyword>
<dbReference type="OrthoDB" id="10264544at2759"/>
<evidence type="ECO:0000256" key="2">
    <source>
        <dbReference type="ARBA" id="ARBA00004922"/>
    </source>
</evidence>
<evidence type="ECO:0000256" key="11">
    <source>
        <dbReference type="SAM" id="Phobius"/>
    </source>
</evidence>
<evidence type="ECO:0000313" key="15">
    <source>
        <dbReference type="EMBL" id="RMY05435.1"/>
    </source>
</evidence>
<evidence type="ECO:0000313" key="16">
    <source>
        <dbReference type="Proteomes" id="UP000281245"/>
    </source>
</evidence>
<dbReference type="PANTHER" id="PTHR13117:SF5">
    <property type="entry name" value="PROTEIN RFT1 HOMOLOG"/>
    <property type="match status" value="1"/>
</dbReference>
<dbReference type="PANTHER" id="PTHR13117">
    <property type="entry name" value="ENDOPLASMIC RETICULUM MULTISPAN TRANSMEMBRANE PROTEIN-RELATED"/>
    <property type="match status" value="1"/>
</dbReference>
<comment type="similarity">
    <text evidence="3">Belongs to the RFT1 family.</text>
</comment>
<dbReference type="EMBL" id="QWIK01000482">
    <property type="protein sequence ID" value="RMY05435.1"/>
    <property type="molecule type" value="Genomic_DNA"/>
</dbReference>
<sequence>MTDDAVSASAKGATFMVLLQIGSRAVTFALNQILLRFLSPQLLGVAVQLELYIISTLYFSRECLRIATQRRSDGGVQAAINLSYLAVAAGLPIGALLAQMYLSTSHADVPYLATALRINEFTIMVELLSEPGFVAVQQKMLYKTRAAAEASAVVMKTLATASLVFWSRYKSFDLGVLPFAAGELAYSSTLTVVYLWQTSSLARSTGFSLAPRKMESSPANPYILSLFSKPLLYLSASLYLQTGIKWLLTEGDKLLVSAFATLEDQGMYAVSANYGGLIARMLFRPIEDSCRNLFANLCATPNDQNQAGKNKKQKGVKIANNIQRASDILHNVLRVYGIASLLAFAIGPTAAPLLLQLVAGSRWTDSGAGEVLATYCYCIPLLAINGVSEAFVSATASTKELQKQSIWMGAFSAGFALSAYIFLRVLEMGAKGLVLANCVNMALRIAFNLSFATGFFRRNDVEFKLLELLPNVFAVGVSAVVPSLLSRTAGLLGQYGLLGELVRVGAVGAVFALIVQMNRESIGPIASHVMAVPQIHCVAPRNNSLIVLYPLAFSNTAMASYSNKRPLPSDGDDSDSKRIRSNDGSPAPPPPANGAGMSDLERKKQDAAARMAAVKAKLAASKPNGITASPAPPAMAATKPPPPPPAAPAAAPPSNDVEARKADAARKIAEMKAKMAAKRGGGDQQPGGTPTPPPMSESQQRVAEAKARAQQIAAQARDRSRTESPAVPTPPPRQDTGKTARGGLGIGLHPSLMGDLNAPSTTAGKGPRGPKFSTTKGNQQLEAPKINPYLADADNEEATRFDDNIYDPSLAVSKGGGRKTKQLVFNEKGKFMAQANALRQQARLEEMKARIAAETRKTEIEEASDRSFLVPAPPEVEWWDEGLVNPDGSEKIDAEDSIITALVQHPVILQAPQEKFQPAPKPLMLTPIEQKKLRRQRRMADMKEEQAKIRLGLVEPPPPKVKKSNMMRVLGEQAVKDPTAVEARVNREIAQRATDHEKANKDRQLTKEQRVEKLKTQQAADEGKGVKIAIFRVDNLSSGKHRYQIDINAKQNALTGMVVLHPEMNLIIVEGGAHSISNYKKLLLNRVKWSENTLPLSNNTSTPTTFAGNNDGTSKGASGESNKASQWLNPLNADGSLKDLGENQCQLVWEGDEGQRMFKKWGSKACETDGEAKEVLRRQKMENMWTLARSIGEQQQLFF</sequence>
<dbReference type="Pfam" id="PF06544">
    <property type="entry name" value="Prp3_C"/>
    <property type="match status" value="1"/>
</dbReference>
<feature type="compositionally biased region" description="Basic and acidic residues" evidence="10">
    <location>
        <begin position="657"/>
        <end position="673"/>
    </location>
</feature>
<evidence type="ECO:0000259" key="13">
    <source>
        <dbReference type="Pfam" id="PF08572"/>
    </source>
</evidence>
<accession>A0A3M6WGG9</accession>
<feature type="transmembrane region" description="Helical" evidence="11">
    <location>
        <begin position="41"/>
        <end position="60"/>
    </location>
</feature>
<organism evidence="14 16">
    <name type="scientific">Hortaea werneckii</name>
    <name type="common">Black yeast</name>
    <name type="synonym">Cladosporium werneckii</name>
    <dbReference type="NCBI Taxonomy" id="91943"/>
    <lineage>
        <taxon>Eukaryota</taxon>
        <taxon>Fungi</taxon>
        <taxon>Dikarya</taxon>
        <taxon>Ascomycota</taxon>
        <taxon>Pezizomycotina</taxon>
        <taxon>Dothideomycetes</taxon>
        <taxon>Dothideomycetidae</taxon>
        <taxon>Mycosphaerellales</taxon>
        <taxon>Teratosphaeriaceae</taxon>
        <taxon>Hortaea</taxon>
    </lineage>
</organism>
<evidence type="ECO:0000256" key="4">
    <source>
        <dbReference type="ARBA" id="ARBA00022692"/>
    </source>
</evidence>
<feature type="domain" description="Small nuclear ribonucleoprotein Prp3 C-terminal" evidence="12">
    <location>
        <begin position="1029"/>
        <end position="1188"/>
    </location>
</feature>
<dbReference type="VEuPathDB" id="FungiDB:BTJ68_12139"/>
<evidence type="ECO:0000256" key="7">
    <source>
        <dbReference type="ARBA" id="ARBA00023136"/>
    </source>
</evidence>
<feature type="transmembrane region" description="Helical" evidence="11">
    <location>
        <begin position="406"/>
        <end position="426"/>
    </location>
</feature>
<feature type="domain" description="Pre-mRNA-splicing factor 3" evidence="13">
    <location>
        <begin position="806"/>
        <end position="1006"/>
    </location>
</feature>
<feature type="transmembrane region" description="Helical" evidence="11">
    <location>
        <begin position="333"/>
        <end position="359"/>
    </location>
</feature>
<gene>
    <name evidence="15" type="ORF">D0868_06408</name>
    <name evidence="14" type="ORF">D0869_09712</name>
</gene>